<organism evidence="2 3">
    <name type="scientific">Stappia albiluteola</name>
    <dbReference type="NCBI Taxonomy" id="2758565"/>
    <lineage>
        <taxon>Bacteria</taxon>
        <taxon>Pseudomonadati</taxon>
        <taxon>Pseudomonadota</taxon>
        <taxon>Alphaproteobacteria</taxon>
        <taxon>Hyphomicrobiales</taxon>
        <taxon>Stappiaceae</taxon>
        <taxon>Stappia</taxon>
    </lineage>
</organism>
<dbReference type="Pfam" id="PF08299">
    <property type="entry name" value="Bac_DnaA_C"/>
    <property type="match status" value="1"/>
</dbReference>
<sequence>MRVEFEPGQAVTPAIPGAICGLRAGDAGASAIDPIPVIEGCVRAVFALPGVSLHAPQRGRAEVAQARQVAMYLAHVVLGMSLTDVGRRFGRDRTTAAYACRLVEDKRDDPAFDLLTTSLEEAVGAGLKVLATAVAGPEAGQ</sequence>
<dbReference type="SMART" id="SM00760">
    <property type="entry name" value="Bac_DnaA_C"/>
    <property type="match status" value="1"/>
</dbReference>
<dbReference type="AlphaFoldDB" id="A0A839AH75"/>
<dbReference type="InterPro" id="IPR013159">
    <property type="entry name" value="DnaA_C"/>
</dbReference>
<evidence type="ECO:0000313" key="2">
    <source>
        <dbReference type="EMBL" id="MBA5779053.1"/>
    </source>
</evidence>
<reference evidence="2 3" key="1">
    <citation type="submission" date="2020-07" db="EMBL/GenBank/DDBJ databases">
        <title>Stappia sp., F7233, whole genome shotgun sequencing project.</title>
        <authorList>
            <person name="Jiang S."/>
            <person name="Liu Z.W."/>
            <person name="Du Z.J."/>
        </authorList>
    </citation>
    <scope>NUCLEOTIDE SEQUENCE [LARGE SCALE GENOMIC DNA]</scope>
    <source>
        <strain evidence="2 3">F7233</strain>
    </source>
</reference>
<keyword evidence="3" id="KW-1185">Reference proteome</keyword>
<dbReference type="GO" id="GO:0006275">
    <property type="term" value="P:regulation of DNA replication"/>
    <property type="evidence" value="ECO:0007669"/>
    <property type="project" value="InterPro"/>
</dbReference>
<feature type="domain" description="Chromosomal replication initiator DnaA C-terminal" evidence="1">
    <location>
        <begin position="34"/>
        <end position="103"/>
    </location>
</feature>
<dbReference type="GO" id="GO:0006270">
    <property type="term" value="P:DNA replication initiation"/>
    <property type="evidence" value="ECO:0007669"/>
    <property type="project" value="InterPro"/>
</dbReference>
<dbReference type="EMBL" id="JACFXV010000065">
    <property type="protein sequence ID" value="MBA5779053.1"/>
    <property type="molecule type" value="Genomic_DNA"/>
</dbReference>
<evidence type="ECO:0000313" key="3">
    <source>
        <dbReference type="Proteomes" id="UP000541109"/>
    </source>
</evidence>
<protein>
    <submittedName>
        <fullName evidence="2">Chromosomal replication initiator DnaA</fullName>
    </submittedName>
</protein>
<dbReference type="Gene3D" id="1.10.1750.10">
    <property type="match status" value="1"/>
</dbReference>
<gene>
    <name evidence="2" type="ORF">H2509_18140</name>
</gene>
<dbReference type="Proteomes" id="UP000541109">
    <property type="component" value="Unassembled WGS sequence"/>
</dbReference>
<proteinExistence type="predicted"/>
<dbReference type="GO" id="GO:0005524">
    <property type="term" value="F:ATP binding"/>
    <property type="evidence" value="ECO:0007669"/>
    <property type="project" value="InterPro"/>
</dbReference>
<name>A0A839AH75_9HYPH</name>
<evidence type="ECO:0000259" key="1">
    <source>
        <dbReference type="SMART" id="SM00760"/>
    </source>
</evidence>
<dbReference type="GO" id="GO:0043565">
    <property type="term" value="F:sequence-specific DNA binding"/>
    <property type="evidence" value="ECO:0007669"/>
    <property type="project" value="InterPro"/>
</dbReference>
<dbReference type="SUPFAM" id="SSF48295">
    <property type="entry name" value="TrpR-like"/>
    <property type="match status" value="1"/>
</dbReference>
<accession>A0A839AH75</accession>
<comment type="caution">
    <text evidence="2">The sequence shown here is derived from an EMBL/GenBank/DDBJ whole genome shotgun (WGS) entry which is preliminary data.</text>
</comment>
<dbReference type="InterPro" id="IPR010921">
    <property type="entry name" value="Trp_repressor/repl_initiator"/>
</dbReference>
<dbReference type="CDD" id="cd06571">
    <property type="entry name" value="Bac_DnaA_C"/>
    <property type="match status" value="1"/>
</dbReference>
<dbReference type="RefSeq" id="WP_182167881.1">
    <property type="nucleotide sequence ID" value="NZ_JACFXV010000065.1"/>
</dbReference>